<feature type="compositionally biased region" description="Basic and acidic residues" evidence="1">
    <location>
        <begin position="30"/>
        <end position="39"/>
    </location>
</feature>
<dbReference type="AlphaFoldDB" id="A0A4P2QKI2"/>
<evidence type="ECO:0000313" key="2">
    <source>
        <dbReference type="EMBL" id="AUX30201.1"/>
    </source>
</evidence>
<proteinExistence type="predicted"/>
<accession>A0A4P2QKI2</accession>
<evidence type="ECO:0000256" key="1">
    <source>
        <dbReference type="SAM" id="MobiDB-lite"/>
    </source>
</evidence>
<name>A0A4P2QKI2_SORCE</name>
<dbReference type="RefSeq" id="WP_129574236.1">
    <property type="nucleotide sequence ID" value="NZ_CP012672.1"/>
</dbReference>
<evidence type="ECO:0000313" key="3">
    <source>
        <dbReference type="Proteomes" id="UP000295497"/>
    </source>
</evidence>
<sequence>MSLTLLAAAAAAVAATVGYMAARREREALWEDRDEDERAAPAASPEGAPWDELPFALGDVVLAGIEERWLSGAIVARERGEVVATVFLAPEGATQRAVVAFPAPRRDILWLAPAAVDSPDEPPATLEIAGMTLRRRARLPAALERLGQGAPSLGEAGIIALYEGGGHDAAVVLASEGRIHAWVGRRVEEGGYERLGGGGEG</sequence>
<dbReference type="Proteomes" id="UP000295497">
    <property type="component" value="Chromosome"/>
</dbReference>
<reference evidence="2 3" key="1">
    <citation type="submission" date="2015-09" db="EMBL/GenBank/DDBJ databases">
        <title>Sorangium comparison.</title>
        <authorList>
            <person name="Zaburannyi N."/>
            <person name="Bunk B."/>
            <person name="Overmann J."/>
            <person name="Mueller R."/>
        </authorList>
    </citation>
    <scope>NUCLEOTIDE SEQUENCE [LARGE SCALE GENOMIC DNA]</scope>
    <source>
        <strain evidence="2 3">So ce836</strain>
    </source>
</reference>
<organism evidence="2 3">
    <name type="scientific">Sorangium cellulosum</name>
    <name type="common">Polyangium cellulosum</name>
    <dbReference type="NCBI Taxonomy" id="56"/>
    <lineage>
        <taxon>Bacteria</taxon>
        <taxon>Pseudomonadati</taxon>
        <taxon>Myxococcota</taxon>
        <taxon>Polyangia</taxon>
        <taxon>Polyangiales</taxon>
        <taxon>Polyangiaceae</taxon>
        <taxon>Sorangium</taxon>
    </lineage>
</organism>
<protein>
    <submittedName>
        <fullName evidence="2">Uncharacterized protein</fullName>
    </submittedName>
</protein>
<feature type="region of interest" description="Disordered" evidence="1">
    <location>
        <begin position="30"/>
        <end position="49"/>
    </location>
</feature>
<dbReference type="EMBL" id="CP012672">
    <property type="protein sequence ID" value="AUX30201.1"/>
    <property type="molecule type" value="Genomic_DNA"/>
</dbReference>
<gene>
    <name evidence="2" type="ORF">SOCE836_022990</name>
</gene>